<organism evidence="2 3">
    <name type="scientific">Mesonia hippocampi</name>
    <dbReference type="NCBI Taxonomy" id="1628250"/>
    <lineage>
        <taxon>Bacteria</taxon>
        <taxon>Pseudomonadati</taxon>
        <taxon>Bacteroidota</taxon>
        <taxon>Flavobacteriia</taxon>
        <taxon>Flavobacteriales</taxon>
        <taxon>Flavobacteriaceae</taxon>
        <taxon>Mesonia</taxon>
    </lineage>
</organism>
<dbReference type="AlphaFoldDB" id="A0A840EN94"/>
<sequence>MLSNKPTHILLALTGLFLIVFLFTNFGFETFTYYKSYKLVVLASLGLIFIDFFMQIKIAVSKPFLSTDMLLGIDFCFRANHFPSRSFRNVKTLGYFSRK</sequence>
<evidence type="ECO:0000313" key="2">
    <source>
        <dbReference type="EMBL" id="MBB4118541.1"/>
    </source>
</evidence>
<name>A0A840EN94_9FLAO</name>
<keyword evidence="1" id="KW-0472">Membrane</keyword>
<dbReference type="EMBL" id="JACIFO010000002">
    <property type="protein sequence ID" value="MBB4118541.1"/>
    <property type="molecule type" value="Genomic_DNA"/>
</dbReference>
<feature type="transmembrane region" description="Helical" evidence="1">
    <location>
        <begin position="9"/>
        <end position="28"/>
    </location>
</feature>
<protein>
    <submittedName>
        <fullName evidence="2">Uncharacterized protein</fullName>
    </submittedName>
</protein>
<evidence type="ECO:0000256" key="1">
    <source>
        <dbReference type="SAM" id="Phobius"/>
    </source>
</evidence>
<accession>A0A840EN94</accession>
<reference evidence="2 3" key="1">
    <citation type="submission" date="2020-08" db="EMBL/GenBank/DDBJ databases">
        <title>Genomic Encyclopedia of Type Strains, Phase IV (KMG-IV): sequencing the most valuable type-strain genomes for metagenomic binning, comparative biology and taxonomic classification.</title>
        <authorList>
            <person name="Goeker M."/>
        </authorList>
    </citation>
    <scope>NUCLEOTIDE SEQUENCE [LARGE SCALE GENOMIC DNA]</scope>
    <source>
        <strain evidence="2 3">DSM 29568</strain>
    </source>
</reference>
<feature type="transmembrane region" description="Helical" evidence="1">
    <location>
        <begin position="40"/>
        <end position="60"/>
    </location>
</feature>
<gene>
    <name evidence="2" type="ORF">GGR32_000815</name>
</gene>
<keyword evidence="1" id="KW-0812">Transmembrane</keyword>
<dbReference type="Proteomes" id="UP000553034">
    <property type="component" value="Unassembled WGS sequence"/>
</dbReference>
<keyword evidence="1" id="KW-1133">Transmembrane helix</keyword>
<comment type="caution">
    <text evidence="2">The sequence shown here is derived from an EMBL/GenBank/DDBJ whole genome shotgun (WGS) entry which is preliminary data.</text>
</comment>
<evidence type="ECO:0000313" key="3">
    <source>
        <dbReference type="Proteomes" id="UP000553034"/>
    </source>
</evidence>
<proteinExistence type="predicted"/>
<keyword evidence="3" id="KW-1185">Reference proteome</keyword>